<feature type="compositionally biased region" description="Polar residues" evidence="1">
    <location>
        <begin position="1"/>
        <end position="24"/>
    </location>
</feature>
<evidence type="ECO:0000256" key="1">
    <source>
        <dbReference type="SAM" id="MobiDB-lite"/>
    </source>
</evidence>
<dbReference type="EMBL" id="LT554202">
    <property type="protein sequence ID" value="SAM03471.1"/>
    <property type="molecule type" value="Genomic_DNA"/>
</dbReference>
<evidence type="ECO:0000313" key="4">
    <source>
        <dbReference type="Proteomes" id="UP000078561"/>
    </source>
</evidence>
<gene>
    <name evidence="3" type="primary">ABSGL_09312.1 scaffold 11175</name>
</gene>
<dbReference type="SUPFAM" id="SSF48452">
    <property type="entry name" value="TPR-like"/>
    <property type="match status" value="1"/>
</dbReference>
<reference evidence="3" key="1">
    <citation type="submission" date="2016-04" db="EMBL/GenBank/DDBJ databases">
        <authorList>
            <person name="Evans L.H."/>
            <person name="Alamgir A."/>
            <person name="Owens N."/>
            <person name="Weber N.D."/>
            <person name="Virtaneva K."/>
            <person name="Barbian K."/>
            <person name="Babar A."/>
            <person name="Rosenke K."/>
        </authorList>
    </citation>
    <scope>NUCLEOTIDE SEQUENCE [LARGE SCALE GENOMIC DNA]</scope>
    <source>
        <strain evidence="3">CBS 101.48</strain>
    </source>
</reference>
<feature type="domain" description="Telomerase activating protein Est1-like N-terminal" evidence="2">
    <location>
        <begin position="157"/>
        <end position="265"/>
    </location>
</feature>
<evidence type="ECO:0000259" key="2">
    <source>
        <dbReference type="Pfam" id="PF10374"/>
    </source>
</evidence>
<accession>A0A163JWA8</accession>
<dbReference type="GO" id="GO:0042162">
    <property type="term" value="F:telomeric DNA binding"/>
    <property type="evidence" value="ECO:0007669"/>
    <property type="project" value="TreeGrafter"/>
</dbReference>
<dbReference type="GO" id="GO:0005697">
    <property type="term" value="C:telomerase holoenzyme complex"/>
    <property type="evidence" value="ECO:0007669"/>
    <property type="project" value="TreeGrafter"/>
</dbReference>
<keyword evidence="4" id="KW-1185">Reference proteome</keyword>
<feature type="compositionally biased region" description="Basic residues" evidence="1">
    <location>
        <begin position="38"/>
        <end position="53"/>
    </location>
</feature>
<dbReference type="PANTHER" id="PTHR15696">
    <property type="entry name" value="SMG-7 SUPPRESSOR WITH MORPHOLOGICAL EFFECT ON GENITALIA PROTEIN 7"/>
    <property type="match status" value="1"/>
</dbReference>
<dbReference type="InterPro" id="IPR011990">
    <property type="entry name" value="TPR-like_helical_dom_sf"/>
</dbReference>
<dbReference type="AlphaFoldDB" id="A0A163JWA8"/>
<protein>
    <recommendedName>
        <fullName evidence="2">Telomerase activating protein Est1-like N-terminal domain-containing protein</fullName>
    </recommendedName>
</protein>
<proteinExistence type="predicted"/>
<feature type="compositionally biased region" description="Polar residues" evidence="1">
    <location>
        <begin position="54"/>
        <end position="73"/>
    </location>
</feature>
<dbReference type="GO" id="GO:0000184">
    <property type="term" value="P:nuclear-transcribed mRNA catabolic process, nonsense-mediated decay"/>
    <property type="evidence" value="ECO:0007669"/>
    <property type="project" value="TreeGrafter"/>
</dbReference>
<dbReference type="InParanoid" id="A0A163JWA8"/>
<dbReference type="Proteomes" id="UP000078561">
    <property type="component" value="Unassembled WGS sequence"/>
</dbReference>
<dbReference type="STRING" id="4829.A0A163JWA8"/>
<sequence length="327" mass="38066">MQTSPQSSPSNNVTHTNQQTQMQSKDPEQVRNQQQTQPKRRRRRRPRNRRKASKQQQQQPTETDTAFAPSLSQETRLDLKDLTREASALEKQLNELQTQLNINYANIPKDQGRRINAIAREQVTATQDEMDYVRKRLKTVYHQILTNDLLYASSQHIEDRLWRYIFYPPIEETRSRLRKLKPDDPTSIRQKLVTIYHQYIDSSFKFYRDLNHHIKSSFHVDTKTIGIDVFRHQMMASKSMDEDKVAILLHSNYICMGDLARYRASFTLPSGDASPPSSSADAWKISKTCYQKAVDVYRASGKPYSQLALVSASTGSVIDVVWYYTMR</sequence>
<dbReference type="InterPro" id="IPR045153">
    <property type="entry name" value="Est1/Ebs1-like"/>
</dbReference>
<dbReference type="Pfam" id="PF10374">
    <property type="entry name" value="EST1"/>
    <property type="match status" value="1"/>
</dbReference>
<dbReference type="OrthoDB" id="69928at2759"/>
<name>A0A163JWA8_ABSGL</name>
<evidence type="ECO:0000313" key="3">
    <source>
        <dbReference type="EMBL" id="SAM03471.1"/>
    </source>
</evidence>
<dbReference type="InterPro" id="IPR019458">
    <property type="entry name" value="Est1-like_N"/>
</dbReference>
<organism evidence="3">
    <name type="scientific">Absidia glauca</name>
    <name type="common">Pin mould</name>
    <dbReference type="NCBI Taxonomy" id="4829"/>
    <lineage>
        <taxon>Eukaryota</taxon>
        <taxon>Fungi</taxon>
        <taxon>Fungi incertae sedis</taxon>
        <taxon>Mucoromycota</taxon>
        <taxon>Mucoromycotina</taxon>
        <taxon>Mucoromycetes</taxon>
        <taxon>Mucorales</taxon>
        <taxon>Cunninghamellaceae</taxon>
        <taxon>Absidia</taxon>
    </lineage>
</organism>
<feature type="region of interest" description="Disordered" evidence="1">
    <location>
        <begin position="1"/>
        <end position="73"/>
    </location>
</feature>
<dbReference type="Gene3D" id="1.25.40.10">
    <property type="entry name" value="Tetratricopeptide repeat domain"/>
    <property type="match status" value="1"/>
</dbReference>
<dbReference type="GO" id="GO:0070034">
    <property type="term" value="F:telomerase RNA binding"/>
    <property type="evidence" value="ECO:0007669"/>
    <property type="project" value="TreeGrafter"/>
</dbReference>
<dbReference type="PANTHER" id="PTHR15696:SF0">
    <property type="entry name" value="TELOMERASE-BINDING PROTEIN EST1A"/>
    <property type="match status" value="1"/>
</dbReference>